<gene>
    <name evidence="1" type="ORF">SAMN05216198_0622</name>
</gene>
<name>A0A1H1MI06_9GAMM</name>
<organism evidence="1 2">
    <name type="scientific">Halopseudomonas litoralis</name>
    <dbReference type="NCBI Taxonomy" id="797277"/>
    <lineage>
        <taxon>Bacteria</taxon>
        <taxon>Pseudomonadati</taxon>
        <taxon>Pseudomonadota</taxon>
        <taxon>Gammaproteobacteria</taxon>
        <taxon>Pseudomonadales</taxon>
        <taxon>Pseudomonadaceae</taxon>
        <taxon>Halopseudomonas</taxon>
    </lineage>
</organism>
<reference evidence="2" key="1">
    <citation type="submission" date="2016-10" db="EMBL/GenBank/DDBJ databases">
        <authorList>
            <person name="Varghese N."/>
            <person name="Submissions S."/>
        </authorList>
    </citation>
    <scope>NUCLEOTIDE SEQUENCE [LARGE SCALE GENOMIC DNA]</scope>
    <source>
        <strain evidence="2">2SM5</strain>
    </source>
</reference>
<dbReference type="Proteomes" id="UP000243426">
    <property type="component" value="Chromosome I"/>
</dbReference>
<accession>A0A1H1MI06</accession>
<protein>
    <submittedName>
        <fullName evidence="1">Uncharacterized protein</fullName>
    </submittedName>
</protein>
<dbReference type="AlphaFoldDB" id="A0A1H1MI06"/>
<dbReference type="Gene3D" id="1.20.120.520">
    <property type="entry name" value="nmb1532 protein domain like"/>
    <property type="match status" value="1"/>
</dbReference>
<proteinExistence type="predicted"/>
<dbReference type="EMBL" id="LT629748">
    <property type="protein sequence ID" value="SDR86346.1"/>
    <property type="molecule type" value="Genomic_DNA"/>
</dbReference>
<dbReference type="STRING" id="797277.SAMN05216198_0622"/>
<sequence>MKKTSRGNIGGQHGANRTLVVGGVYGAVTLEHHIEEEENEMFANAAKLMSEDQLQELGKQMEEKKNSLKKAA</sequence>
<evidence type="ECO:0000313" key="1">
    <source>
        <dbReference type="EMBL" id="SDR86346.1"/>
    </source>
</evidence>
<keyword evidence="2" id="KW-1185">Reference proteome</keyword>
<evidence type="ECO:0000313" key="2">
    <source>
        <dbReference type="Proteomes" id="UP000243426"/>
    </source>
</evidence>